<evidence type="ECO:0000256" key="1">
    <source>
        <dbReference type="SAM" id="MobiDB-lite"/>
    </source>
</evidence>
<dbReference type="KEGG" id="aau:AAur_pTC10127"/>
<dbReference type="HOGENOM" id="CLU_2598417_0_0_11"/>
<feature type="region of interest" description="Disordered" evidence="1">
    <location>
        <begin position="1"/>
        <end position="79"/>
    </location>
</feature>
<protein>
    <submittedName>
        <fullName evidence="2">Uncharacterized protein</fullName>
    </submittedName>
</protein>
<proteinExistence type="predicted"/>
<keyword evidence="3" id="KW-1185">Reference proteome</keyword>
<name>A1RCN7_PAEAT</name>
<dbReference type="Proteomes" id="UP000000637">
    <property type="component" value="Plasmid pTC1"/>
</dbReference>
<sequence length="79" mass="8468">MASCRVGAVDETAPQQPTVTLNTASRATTAFSTIPSLDPSPRISRQRANFHHPADGPVSCSSRSASRMNRHGSDSRMDQ</sequence>
<reference evidence="2 3" key="1">
    <citation type="journal article" date="2006" name="PLoS Genet.">
        <title>Secrets of soil survival revealed by the genome sequence of Arthrobacter aurescens TC1.</title>
        <authorList>
            <person name="Mongodin E.F."/>
            <person name="Shapir N."/>
            <person name="Daugherty S.C."/>
            <person name="DeBoy R.T."/>
            <person name="Emerson J.B."/>
            <person name="Shvartzbeyn A."/>
            <person name="Radune D."/>
            <person name="Vamathevan J."/>
            <person name="Riggs F."/>
            <person name="Grinberg V."/>
            <person name="Khouri H."/>
            <person name="Wackett L.P."/>
            <person name="Nelson K.E."/>
            <person name="Sadowsky M.J."/>
        </authorList>
    </citation>
    <scope>NUCLEOTIDE SEQUENCE [LARGE SCALE GENOMIC DNA]</scope>
    <source>
        <strain evidence="2 3">TC1</strain>
    </source>
</reference>
<accession>A1RCN7</accession>
<gene>
    <name evidence="2" type="ordered locus">AAur_pTC10127</name>
</gene>
<organism evidence="2 3">
    <name type="scientific">Paenarthrobacter aurescens (strain TC1)</name>
    <dbReference type="NCBI Taxonomy" id="290340"/>
    <lineage>
        <taxon>Bacteria</taxon>
        <taxon>Bacillati</taxon>
        <taxon>Actinomycetota</taxon>
        <taxon>Actinomycetes</taxon>
        <taxon>Micrococcales</taxon>
        <taxon>Micrococcaceae</taxon>
        <taxon>Paenarthrobacter</taxon>
    </lineage>
</organism>
<geneLocation type="plasmid" evidence="2 3">
    <name>pTC1</name>
</geneLocation>
<dbReference type="EMBL" id="CP000475">
    <property type="protein sequence ID" value="ABM10441.1"/>
    <property type="molecule type" value="Genomic_DNA"/>
</dbReference>
<keyword evidence="2" id="KW-0614">Plasmid</keyword>
<feature type="compositionally biased region" description="Polar residues" evidence="1">
    <location>
        <begin position="13"/>
        <end position="35"/>
    </location>
</feature>
<dbReference type="AlphaFoldDB" id="A1RCN7"/>
<evidence type="ECO:0000313" key="3">
    <source>
        <dbReference type="Proteomes" id="UP000000637"/>
    </source>
</evidence>
<evidence type="ECO:0000313" key="2">
    <source>
        <dbReference type="EMBL" id="ABM10441.1"/>
    </source>
</evidence>